<dbReference type="RefSeq" id="XP_029230523.1">
    <property type="nucleotide sequence ID" value="XM_029369361.1"/>
</dbReference>
<keyword evidence="2" id="KW-1185">Reference proteome</keyword>
<evidence type="ECO:0000313" key="1">
    <source>
        <dbReference type="EMBL" id="RNF24676.1"/>
    </source>
</evidence>
<comment type="caution">
    <text evidence="1">The sequence shown here is derived from an EMBL/GenBank/DDBJ whole genome shotgun (WGS) entry which is preliminary data.</text>
</comment>
<evidence type="ECO:0000313" key="2">
    <source>
        <dbReference type="Proteomes" id="UP000284403"/>
    </source>
</evidence>
<reference evidence="1 2" key="1">
    <citation type="journal article" date="2018" name="BMC Genomics">
        <title>Genomic comparison of Trypanosoma conorhini and Trypanosoma rangeli to Trypanosoma cruzi strains of high and low virulence.</title>
        <authorList>
            <person name="Bradwell K.R."/>
            <person name="Koparde V.N."/>
            <person name="Matveyev A.V."/>
            <person name="Serrano M.G."/>
            <person name="Alves J.M."/>
            <person name="Parikh H."/>
            <person name="Huang B."/>
            <person name="Lee V."/>
            <person name="Espinosa-Alvarez O."/>
            <person name="Ortiz P.A."/>
            <person name="Costa-Martins A.G."/>
            <person name="Teixeira M.M."/>
            <person name="Buck G.A."/>
        </authorList>
    </citation>
    <scope>NUCLEOTIDE SEQUENCE [LARGE SCALE GENOMIC DNA]</scope>
    <source>
        <strain evidence="1 2">025E</strain>
    </source>
</reference>
<proteinExistence type="predicted"/>
<dbReference type="OrthoDB" id="252401at2759"/>
<gene>
    <name evidence="1" type="ORF">Tco025E_02435</name>
</gene>
<name>A0A422Q3Z8_9TRYP</name>
<dbReference type="GeneID" id="40316046"/>
<dbReference type="Proteomes" id="UP000284403">
    <property type="component" value="Unassembled WGS sequence"/>
</dbReference>
<organism evidence="1 2">
    <name type="scientific">Trypanosoma conorhini</name>
    <dbReference type="NCBI Taxonomy" id="83891"/>
    <lineage>
        <taxon>Eukaryota</taxon>
        <taxon>Discoba</taxon>
        <taxon>Euglenozoa</taxon>
        <taxon>Kinetoplastea</taxon>
        <taxon>Metakinetoplastina</taxon>
        <taxon>Trypanosomatida</taxon>
        <taxon>Trypanosomatidae</taxon>
        <taxon>Trypanosoma</taxon>
    </lineage>
</organism>
<dbReference type="AlphaFoldDB" id="A0A422Q3Z8"/>
<sequence length="170" mass="18446">MTFSSSPLQRRVDAALQHRLLLIERKQQTAGDGLDEVTPPQFPGSLLRRYELPAASINRNTESETTQEITDGEDEIQHLIRDAFSLAASHSSHDGRVVTASDAAVSGVLPGLLVTENAYLRAMRTAYRLYGQEANDPLADVVASPVHFLTPGGCRLDTDESFASVKSSPP</sequence>
<dbReference type="EMBL" id="MKKU01000096">
    <property type="protein sequence ID" value="RNF24676.1"/>
    <property type="molecule type" value="Genomic_DNA"/>
</dbReference>
<accession>A0A422Q3Z8</accession>
<protein>
    <submittedName>
        <fullName evidence="1">Uncharacterized protein</fullName>
    </submittedName>
</protein>